<dbReference type="Proteomes" id="UP000254082">
    <property type="component" value="Unassembled WGS sequence"/>
</dbReference>
<organism evidence="1 2">
    <name type="scientific">Streptococcus downei MFe28</name>
    <dbReference type="NCBI Taxonomy" id="764290"/>
    <lineage>
        <taxon>Bacteria</taxon>
        <taxon>Bacillati</taxon>
        <taxon>Bacillota</taxon>
        <taxon>Bacilli</taxon>
        <taxon>Lactobacillales</taxon>
        <taxon>Streptococcaceae</taxon>
        <taxon>Streptococcus</taxon>
    </lineage>
</organism>
<gene>
    <name evidence="1" type="ORF">NCTC11391_01865</name>
</gene>
<reference evidence="1 2" key="1">
    <citation type="submission" date="2018-06" db="EMBL/GenBank/DDBJ databases">
        <authorList>
            <consortium name="Pathogen Informatics"/>
            <person name="Doyle S."/>
        </authorList>
    </citation>
    <scope>NUCLEOTIDE SEQUENCE [LARGE SCALE GENOMIC DNA]</scope>
    <source>
        <strain evidence="2">NCTC 11391</strain>
    </source>
</reference>
<accession>A0A380JIA6</accession>
<evidence type="ECO:0000313" key="2">
    <source>
        <dbReference type="Proteomes" id="UP000254082"/>
    </source>
</evidence>
<name>A0A380JIA6_STRDO</name>
<evidence type="ECO:0000313" key="1">
    <source>
        <dbReference type="EMBL" id="SUN37003.1"/>
    </source>
</evidence>
<proteinExistence type="predicted"/>
<dbReference type="AlphaFoldDB" id="A0A380JIA6"/>
<dbReference type="EMBL" id="UHFA01000002">
    <property type="protein sequence ID" value="SUN37003.1"/>
    <property type="molecule type" value="Genomic_DNA"/>
</dbReference>
<protein>
    <submittedName>
        <fullName evidence="1">Uncharacterized protein</fullName>
    </submittedName>
</protein>
<keyword evidence="2" id="KW-1185">Reference proteome</keyword>
<sequence>MLLASQMDVLLIKSLNEPVRLFYTELKSETFLLFSKIAKVREKL</sequence>